<keyword evidence="19" id="KW-1185">Reference proteome</keyword>
<feature type="binding site" evidence="14 15">
    <location>
        <position position="6"/>
    </location>
    <ligand>
        <name>a divalent metal cation</name>
        <dbReference type="ChEBI" id="CHEBI:60240"/>
    </ligand>
</feature>
<accession>A0A9X9S719</accession>
<comment type="cofactor">
    <cofactor evidence="14 15">
        <name>Mn(2+)</name>
        <dbReference type="ChEBI" id="CHEBI:29035"/>
    </cofactor>
    <cofactor evidence="14 15">
        <name>Mg(2+)</name>
        <dbReference type="ChEBI" id="CHEBI:18420"/>
    </cofactor>
    <text evidence="14 15">Manganese or magnesium. Binds 1 divalent metal ion per monomer in the absence of substrate. May bind a second metal ion after substrate binding.</text>
</comment>
<dbReference type="Gene3D" id="1.10.10.460">
    <property type="entry name" value="Ribonuclease hii. Domain 2"/>
    <property type="match status" value="1"/>
</dbReference>
<dbReference type="EC" id="3.1.26.4" evidence="6 14"/>
<comment type="subcellular location">
    <subcellularLocation>
        <location evidence="4 14">Cytoplasm</location>
    </subcellularLocation>
</comment>
<dbReference type="PANTHER" id="PTHR10954:SF23">
    <property type="entry name" value="RIBONUCLEASE"/>
    <property type="match status" value="1"/>
</dbReference>
<dbReference type="Pfam" id="PF01351">
    <property type="entry name" value="RNase_HII"/>
    <property type="match status" value="1"/>
</dbReference>
<dbReference type="InterPro" id="IPR004649">
    <property type="entry name" value="RNase_H2_suA"/>
</dbReference>
<dbReference type="InterPro" id="IPR023160">
    <property type="entry name" value="RNase_HII_hlx-loop-hlx_cap_dom"/>
</dbReference>
<evidence type="ECO:0000259" key="17">
    <source>
        <dbReference type="PROSITE" id="PS51975"/>
    </source>
</evidence>
<evidence type="ECO:0000256" key="9">
    <source>
        <dbReference type="ARBA" id="ARBA00022722"/>
    </source>
</evidence>
<evidence type="ECO:0000256" key="1">
    <source>
        <dbReference type="ARBA" id="ARBA00000077"/>
    </source>
</evidence>
<keyword evidence="12 14" id="KW-0378">Hydrolase</keyword>
<protein>
    <recommendedName>
        <fullName evidence="7 14">Ribonuclease HII</fullName>
        <shortName evidence="14">RNase HII</shortName>
        <ecNumber evidence="6 14">3.1.26.4</ecNumber>
    </recommendedName>
</protein>
<dbReference type="CDD" id="cd07180">
    <property type="entry name" value="RNase_HII_archaea_like"/>
    <property type="match status" value="1"/>
</dbReference>
<evidence type="ECO:0000256" key="7">
    <source>
        <dbReference type="ARBA" id="ARBA00019179"/>
    </source>
</evidence>
<sequence length="212" mass="23402">MICGVDEAGKGSVLGPMVIAGVSAPDMDIVASTGVADSKTLSRNRREIIYREITENFLFACRIISAEEIDRLRAEILMNEIVAQAHAEVIRKLPSCTAFVDACDVNAERYGRTVGGYAGDGYSVISEHKADVRYAVVSAASVVAKVTRDRCIDLLHEEFGNFGSGYPSDPLTIQFLEDYIKEFMQPPSCARTSWETTRRIMDRLSQATLFDF</sequence>
<evidence type="ECO:0000256" key="15">
    <source>
        <dbReference type="PROSITE-ProRule" id="PRU01319"/>
    </source>
</evidence>
<evidence type="ECO:0000313" key="18">
    <source>
        <dbReference type="EMBL" id="WAI02602.1"/>
    </source>
</evidence>
<keyword evidence="10 14" id="KW-0479">Metal-binding</keyword>
<comment type="function">
    <text evidence="3 14 16">Endonuclease that specifically degrades the RNA of RNA-DNA hybrids.</text>
</comment>
<feature type="domain" description="RNase H type-2" evidence="17">
    <location>
        <begin position="1"/>
        <end position="206"/>
    </location>
</feature>
<dbReference type="Gene3D" id="3.30.420.10">
    <property type="entry name" value="Ribonuclease H-like superfamily/Ribonuclease H"/>
    <property type="match status" value="1"/>
</dbReference>
<dbReference type="GO" id="GO:0003723">
    <property type="term" value="F:RNA binding"/>
    <property type="evidence" value="ECO:0007669"/>
    <property type="project" value="UniProtKB-UniRule"/>
</dbReference>
<evidence type="ECO:0000256" key="12">
    <source>
        <dbReference type="ARBA" id="ARBA00022801"/>
    </source>
</evidence>
<dbReference type="GO" id="GO:0032299">
    <property type="term" value="C:ribonuclease H2 complex"/>
    <property type="evidence" value="ECO:0007669"/>
    <property type="project" value="TreeGrafter"/>
</dbReference>
<evidence type="ECO:0000256" key="13">
    <source>
        <dbReference type="ARBA" id="ARBA00023211"/>
    </source>
</evidence>
<dbReference type="InterPro" id="IPR020787">
    <property type="entry name" value="RNase_HII_arc"/>
</dbReference>
<dbReference type="GO" id="GO:0004523">
    <property type="term" value="F:RNA-DNA hybrid ribonuclease activity"/>
    <property type="evidence" value="ECO:0007669"/>
    <property type="project" value="UniProtKB-UniRule"/>
</dbReference>
<name>A0A9X9S719_METOG</name>
<dbReference type="PANTHER" id="PTHR10954">
    <property type="entry name" value="RIBONUCLEASE H2 SUBUNIT A"/>
    <property type="match status" value="1"/>
</dbReference>
<keyword evidence="8 14" id="KW-0963">Cytoplasm</keyword>
<evidence type="ECO:0000256" key="3">
    <source>
        <dbReference type="ARBA" id="ARBA00004065"/>
    </source>
</evidence>
<evidence type="ECO:0000256" key="5">
    <source>
        <dbReference type="ARBA" id="ARBA00007383"/>
    </source>
</evidence>
<keyword evidence="13 14" id="KW-0464">Manganese</keyword>
<dbReference type="HAMAP" id="MF_00052_A">
    <property type="entry name" value="RNase_HII_A"/>
    <property type="match status" value="1"/>
</dbReference>
<evidence type="ECO:0000256" key="10">
    <source>
        <dbReference type="ARBA" id="ARBA00022723"/>
    </source>
</evidence>
<dbReference type="FunFam" id="1.10.10.460:FF:000001">
    <property type="entry name" value="Ribonuclease"/>
    <property type="match status" value="1"/>
</dbReference>
<dbReference type="GO" id="GO:0030145">
    <property type="term" value="F:manganese ion binding"/>
    <property type="evidence" value="ECO:0007669"/>
    <property type="project" value="UniProtKB-UniRule"/>
</dbReference>
<dbReference type="InterPro" id="IPR012337">
    <property type="entry name" value="RNaseH-like_sf"/>
</dbReference>
<dbReference type="AlphaFoldDB" id="A0A9X9S719"/>
<evidence type="ECO:0000256" key="6">
    <source>
        <dbReference type="ARBA" id="ARBA00012180"/>
    </source>
</evidence>
<dbReference type="InterPro" id="IPR036397">
    <property type="entry name" value="RNaseH_sf"/>
</dbReference>
<comment type="cofactor">
    <cofactor evidence="2">
        <name>Mg(2+)</name>
        <dbReference type="ChEBI" id="CHEBI:18420"/>
    </cofactor>
</comment>
<dbReference type="EMBL" id="CP113361">
    <property type="protein sequence ID" value="WAI02602.1"/>
    <property type="molecule type" value="Genomic_DNA"/>
</dbReference>
<evidence type="ECO:0000256" key="16">
    <source>
        <dbReference type="RuleBase" id="RU003515"/>
    </source>
</evidence>
<dbReference type="GO" id="GO:0043137">
    <property type="term" value="P:DNA replication, removal of RNA primer"/>
    <property type="evidence" value="ECO:0007669"/>
    <property type="project" value="TreeGrafter"/>
</dbReference>
<dbReference type="KEGG" id="mou:OU421_10190"/>
<evidence type="ECO:0000313" key="19">
    <source>
        <dbReference type="Proteomes" id="UP001163096"/>
    </source>
</evidence>
<dbReference type="InterPro" id="IPR001352">
    <property type="entry name" value="RNase_HII/HIII"/>
</dbReference>
<evidence type="ECO:0000256" key="4">
    <source>
        <dbReference type="ARBA" id="ARBA00004496"/>
    </source>
</evidence>
<dbReference type="PROSITE" id="PS51975">
    <property type="entry name" value="RNASE_H_2"/>
    <property type="match status" value="1"/>
</dbReference>
<dbReference type="Proteomes" id="UP001163096">
    <property type="component" value="Chromosome"/>
</dbReference>
<keyword evidence="11 14" id="KW-0255">Endonuclease</keyword>
<dbReference type="SUPFAM" id="SSF53098">
    <property type="entry name" value="Ribonuclease H-like"/>
    <property type="match status" value="1"/>
</dbReference>
<feature type="binding site" evidence="14 15">
    <location>
        <position position="7"/>
    </location>
    <ligand>
        <name>a divalent metal cation</name>
        <dbReference type="ChEBI" id="CHEBI:60240"/>
    </ligand>
</feature>
<comment type="similarity">
    <text evidence="5 14 16">Belongs to the RNase HII family.</text>
</comment>
<evidence type="ECO:0000256" key="2">
    <source>
        <dbReference type="ARBA" id="ARBA00001946"/>
    </source>
</evidence>
<comment type="catalytic activity">
    <reaction evidence="1 14 15 16">
        <text>Endonucleolytic cleavage to 5'-phosphomonoester.</text>
        <dbReference type="EC" id="3.1.26.4"/>
    </reaction>
</comment>
<dbReference type="GO" id="GO:0006298">
    <property type="term" value="P:mismatch repair"/>
    <property type="evidence" value="ECO:0007669"/>
    <property type="project" value="TreeGrafter"/>
</dbReference>
<dbReference type="GO" id="GO:0005737">
    <property type="term" value="C:cytoplasm"/>
    <property type="evidence" value="ECO:0007669"/>
    <property type="project" value="UniProtKB-SubCell"/>
</dbReference>
<organism evidence="18 19">
    <name type="scientific">Methanogenium organophilum</name>
    <dbReference type="NCBI Taxonomy" id="2199"/>
    <lineage>
        <taxon>Archaea</taxon>
        <taxon>Methanobacteriati</taxon>
        <taxon>Methanobacteriota</taxon>
        <taxon>Stenosarchaea group</taxon>
        <taxon>Methanomicrobia</taxon>
        <taxon>Methanomicrobiales</taxon>
        <taxon>Methanomicrobiaceae</taxon>
        <taxon>Methanogenium</taxon>
    </lineage>
</organism>
<gene>
    <name evidence="14 18" type="primary">rnhB</name>
    <name evidence="18" type="ORF">OU421_10190</name>
</gene>
<dbReference type="InterPro" id="IPR024567">
    <property type="entry name" value="RNase_HII/HIII_dom"/>
</dbReference>
<feature type="binding site" evidence="14 15">
    <location>
        <position position="101"/>
    </location>
    <ligand>
        <name>a divalent metal cation</name>
        <dbReference type="ChEBI" id="CHEBI:60240"/>
    </ligand>
</feature>
<reference evidence="18" key="1">
    <citation type="submission" date="2022-11" db="EMBL/GenBank/DDBJ databases">
        <title>Complete genome sequence of Methanogenium organophilum DSM 3596.</title>
        <authorList>
            <person name="Chen S.-C."/>
            <person name="Lai S.-J."/>
            <person name="You Y.-T."/>
        </authorList>
    </citation>
    <scope>NUCLEOTIDE SEQUENCE</scope>
    <source>
        <strain evidence="18">DSM 3596</strain>
    </source>
</reference>
<dbReference type="NCBIfam" id="TIGR00729">
    <property type="entry name" value="ribonuclease HII"/>
    <property type="match status" value="1"/>
</dbReference>
<proteinExistence type="inferred from homology"/>
<evidence type="ECO:0000256" key="14">
    <source>
        <dbReference type="HAMAP-Rule" id="MF_00052"/>
    </source>
</evidence>
<evidence type="ECO:0000256" key="8">
    <source>
        <dbReference type="ARBA" id="ARBA00022490"/>
    </source>
</evidence>
<keyword evidence="9 14" id="KW-0540">Nuclease</keyword>
<evidence type="ECO:0000256" key="11">
    <source>
        <dbReference type="ARBA" id="ARBA00022759"/>
    </source>
</evidence>